<dbReference type="Proteomes" id="UP000681967">
    <property type="component" value="Unassembled WGS sequence"/>
</dbReference>
<dbReference type="EMBL" id="CAJOBJ010234872">
    <property type="protein sequence ID" value="CAF5062929.1"/>
    <property type="molecule type" value="Genomic_DNA"/>
</dbReference>
<organism evidence="1 3">
    <name type="scientific">Rotaria magnacalcarata</name>
    <dbReference type="NCBI Taxonomy" id="392030"/>
    <lineage>
        <taxon>Eukaryota</taxon>
        <taxon>Metazoa</taxon>
        <taxon>Spiralia</taxon>
        <taxon>Gnathifera</taxon>
        <taxon>Rotifera</taxon>
        <taxon>Eurotatoria</taxon>
        <taxon>Bdelloidea</taxon>
        <taxon>Philodinida</taxon>
        <taxon>Philodinidae</taxon>
        <taxon>Rotaria</taxon>
    </lineage>
</organism>
<name>A0A8S3C4T1_9BILA</name>
<protein>
    <submittedName>
        <fullName evidence="1">Uncharacterized protein</fullName>
    </submittedName>
</protein>
<evidence type="ECO:0000313" key="3">
    <source>
        <dbReference type="Proteomes" id="UP000681967"/>
    </source>
</evidence>
<gene>
    <name evidence="1" type="ORF">BYL167_LOCUS51700</name>
    <name evidence="2" type="ORF">GIL414_LOCUS60641</name>
</gene>
<evidence type="ECO:0000313" key="2">
    <source>
        <dbReference type="EMBL" id="CAF5062929.1"/>
    </source>
</evidence>
<comment type="caution">
    <text evidence="1">The sequence shown here is derived from an EMBL/GenBank/DDBJ whole genome shotgun (WGS) entry which is preliminary data.</text>
</comment>
<dbReference type="Proteomes" id="UP000681720">
    <property type="component" value="Unassembled WGS sequence"/>
</dbReference>
<proteinExistence type="predicted"/>
<accession>A0A8S3C4T1</accession>
<dbReference type="EMBL" id="CAJOBH010164321">
    <property type="protein sequence ID" value="CAF4889637.1"/>
    <property type="molecule type" value="Genomic_DNA"/>
</dbReference>
<reference evidence="1" key="1">
    <citation type="submission" date="2021-02" db="EMBL/GenBank/DDBJ databases">
        <authorList>
            <person name="Nowell W R."/>
        </authorList>
    </citation>
    <scope>NUCLEOTIDE SEQUENCE</scope>
</reference>
<evidence type="ECO:0000313" key="1">
    <source>
        <dbReference type="EMBL" id="CAF4889637.1"/>
    </source>
</evidence>
<feature type="non-terminal residue" evidence="1">
    <location>
        <position position="1"/>
    </location>
</feature>
<feature type="non-terminal residue" evidence="1">
    <location>
        <position position="75"/>
    </location>
</feature>
<dbReference type="AlphaFoldDB" id="A0A8S3C4T1"/>
<sequence>ENINYQYSLSDNETDDQQEPILKRRKQTSTTTTITTAAAATTTNESSNGLVKFSVDFFESCHLLTDYEFGGRDLL</sequence>